<accession>A0A0D7AMC1</accession>
<reference evidence="3 4" key="1">
    <citation type="journal article" date="2015" name="Fungal Genet. Biol.">
        <title>Evolution of novel wood decay mechanisms in Agaricales revealed by the genome sequences of Fistulina hepatica and Cylindrobasidium torrendii.</title>
        <authorList>
            <person name="Floudas D."/>
            <person name="Held B.W."/>
            <person name="Riley R."/>
            <person name="Nagy L.G."/>
            <person name="Koehler G."/>
            <person name="Ransdell A.S."/>
            <person name="Younus H."/>
            <person name="Chow J."/>
            <person name="Chiniquy J."/>
            <person name="Lipzen A."/>
            <person name="Tritt A."/>
            <person name="Sun H."/>
            <person name="Haridas S."/>
            <person name="LaButti K."/>
            <person name="Ohm R.A."/>
            <person name="Kues U."/>
            <person name="Blanchette R.A."/>
            <person name="Grigoriev I.V."/>
            <person name="Minto R.E."/>
            <person name="Hibbett D.S."/>
        </authorList>
    </citation>
    <scope>NUCLEOTIDE SEQUENCE [LARGE SCALE GENOMIC DNA]</scope>
    <source>
        <strain evidence="3 4">ATCC 64428</strain>
    </source>
</reference>
<protein>
    <recommendedName>
        <fullName evidence="2">Zinc finger CHCC-type domain-containing protein</fullName>
    </recommendedName>
</protein>
<evidence type="ECO:0000313" key="4">
    <source>
        <dbReference type="Proteomes" id="UP000054144"/>
    </source>
</evidence>
<dbReference type="GO" id="GO:0005739">
    <property type="term" value="C:mitochondrion"/>
    <property type="evidence" value="ECO:0007669"/>
    <property type="project" value="GOC"/>
</dbReference>
<keyword evidence="4" id="KW-1185">Reference proteome</keyword>
<feature type="region of interest" description="Disordered" evidence="1">
    <location>
        <begin position="21"/>
        <end position="71"/>
    </location>
</feature>
<dbReference type="OrthoDB" id="307899at2759"/>
<proteinExistence type="predicted"/>
<dbReference type="Proteomes" id="UP000054144">
    <property type="component" value="Unassembled WGS sequence"/>
</dbReference>
<dbReference type="Gene3D" id="2.60.260.40">
    <property type="entry name" value="q5lls5 like domains"/>
    <property type="match status" value="1"/>
</dbReference>
<dbReference type="Pfam" id="PF10276">
    <property type="entry name" value="zf-CHCC"/>
    <property type="match status" value="1"/>
</dbReference>
<dbReference type="PANTHER" id="PTHR13156:SF0">
    <property type="entry name" value="NADH DEHYDROGENASE [UBIQUINONE] IRON-SULFUR PROTEIN 6, MITOCHONDRIAL"/>
    <property type="match status" value="1"/>
</dbReference>
<gene>
    <name evidence="3" type="ORF">FISHEDRAFT_34616</name>
</gene>
<evidence type="ECO:0000313" key="3">
    <source>
        <dbReference type="EMBL" id="KIY52712.1"/>
    </source>
</evidence>
<name>A0A0D7AMC1_9AGAR</name>
<dbReference type="EMBL" id="KN881630">
    <property type="protein sequence ID" value="KIY52712.1"/>
    <property type="molecule type" value="Genomic_DNA"/>
</dbReference>
<sequence>MLGRRALSSAVCRNIARSSVRAASTSASASTPASPPTTASVPKEELAEPPQAPNYATKWTADQRPRPGLGASARFEQVNMAFQPAPLSAMAMIAEEPIRMVHSRKAVCDGGSGPLGHPKIYINLDQPGPKACG</sequence>
<feature type="compositionally biased region" description="Low complexity" evidence="1">
    <location>
        <begin position="21"/>
        <end position="41"/>
    </location>
</feature>
<dbReference type="GO" id="GO:0006120">
    <property type="term" value="P:mitochondrial electron transport, NADH to ubiquinone"/>
    <property type="evidence" value="ECO:0007669"/>
    <property type="project" value="TreeGrafter"/>
</dbReference>
<feature type="domain" description="Zinc finger CHCC-type" evidence="2">
    <location>
        <begin position="104"/>
        <end position="133"/>
    </location>
</feature>
<evidence type="ECO:0000259" key="2">
    <source>
        <dbReference type="Pfam" id="PF10276"/>
    </source>
</evidence>
<dbReference type="InterPro" id="IPR019401">
    <property type="entry name" value="Znf_CHCC"/>
</dbReference>
<evidence type="ECO:0000256" key="1">
    <source>
        <dbReference type="SAM" id="MobiDB-lite"/>
    </source>
</evidence>
<dbReference type="PANTHER" id="PTHR13156">
    <property type="entry name" value="NADH-UBIQUINONE OXIDOREDUCTASE 13 KD-A SUBUNIT"/>
    <property type="match status" value="1"/>
</dbReference>
<dbReference type="AlphaFoldDB" id="A0A0D7AMC1"/>
<organism evidence="3 4">
    <name type="scientific">Fistulina hepatica ATCC 64428</name>
    <dbReference type="NCBI Taxonomy" id="1128425"/>
    <lineage>
        <taxon>Eukaryota</taxon>
        <taxon>Fungi</taxon>
        <taxon>Dikarya</taxon>
        <taxon>Basidiomycota</taxon>
        <taxon>Agaricomycotina</taxon>
        <taxon>Agaricomycetes</taxon>
        <taxon>Agaricomycetidae</taxon>
        <taxon>Agaricales</taxon>
        <taxon>Fistulinaceae</taxon>
        <taxon>Fistulina</taxon>
    </lineage>
</organism>